<protein>
    <submittedName>
        <fullName evidence="2">Glycosidase</fullName>
    </submittedName>
</protein>
<evidence type="ECO:0000259" key="1">
    <source>
        <dbReference type="SMART" id="SM00642"/>
    </source>
</evidence>
<evidence type="ECO:0000313" key="2">
    <source>
        <dbReference type="EMBL" id="EKO39867.1"/>
    </source>
</evidence>
<dbReference type="GO" id="GO:0016798">
    <property type="term" value="F:hydrolase activity, acting on glycosyl bonds"/>
    <property type="evidence" value="ECO:0007669"/>
    <property type="project" value="UniProtKB-KW"/>
</dbReference>
<keyword evidence="2" id="KW-0326">Glycosidase</keyword>
<dbReference type="Gene3D" id="3.20.20.80">
    <property type="entry name" value="Glycosidases"/>
    <property type="match status" value="2"/>
</dbReference>
<dbReference type="Proteomes" id="UP000006272">
    <property type="component" value="Unassembled WGS sequence"/>
</dbReference>
<dbReference type="EMBL" id="ALAO01000109">
    <property type="protein sequence ID" value="EKO39867.1"/>
    <property type="molecule type" value="Genomic_DNA"/>
</dbReference>
<gene>
    <name evidence="2" type="ORF">B193_1399</name>
</gene>
<dbReference type="SUPFAM" id="SSF51445">
    <property type="entry name" value="(Trans)glycosidases"/>
    <property type="match status" value="1"/>
</dbReference>
<name>K6FMR8_9BACT</name>
<keyword evidence="2" id="KW-0378">Hydrolase</keyword>
<accession>K6FMR8</accession>
<dbReference type="PANTHER" id="PTHR10357:SF219">
    <property type="entry name" value="MALTOSE ALPHA-D-GLUCOSYLTRANSFERASE"/>
    <property type="match status" value="1"/>
</dbReference>
<dbReference type="CDD" id="cd11334">
    <property type="entry name" value="AmyAc_TreS"/>
    <property type="match status" value="1"/>
</dbReference>
<dbReference type="Gene3D" id="3.90.400.10">
    <property type="entry name" value="Oligo-1,6-glucosidase, Domain 2"/>
    <property type="match status" value="1"/>
</dbReference>
<proteinExistence type="predicted"/>
<dbReference type="AlphaFoldDB" id="K6FMR8"/>
<dbReference type="InterPro" id="IPR006047">
    <property type="entry name" value="GH13_cat_dom"/>
</dbReference>
<evidence type="ECO:0000313" key="3">
    <source>
        <dbReference type="Proteomes" id="UP000006272"/>
    </source>
</evidence>
<dbReference type="PANTHER" id="PTHR10357">
    <property type="entry name" value="ALPHA-AMYLASE FAMILY MEMBER"/>
    <property type="match status" value="1"/>
</dbReference>
<reference evidence="2 3" key="1">
    <citation type="submission" date="2012-07" db="EMBL/GenBank/DDBJ databases">
        <title>Draft genome sequence of Desulfovibrio magneticus str. Maddingley MBC34 obtained from a metagenomic sequence of a methanogenic enrichment isolated from coal-seam formation water in Victoria, Australia.</title>
        <authorList>
            <person name="Greenfield P."/>
            <person name="Hendry P."/>
            <person name="Li D."/>
            <person name="Rosewarne C.P."/>
            <person name="Tran-Dinh N."/>
            <person name="Elbourne L.D.H."/>
            <person name="Paulsen I.T."/>
            <person name="Midgley D.J."/>
        </authorList>
    </citation>
    <scope>NUCLEOTIDE SEQUENCE [LARGE SCALE GENOMIC DNA]</scope>
    <source>
        <strain evidence="3">Maddingley MBC34</strain>
    </source>
</reference>
<comment type="caution">
    <text evidence="2">The sequence shown here is derived from an EMBL/GenBank/DDBJ whole genome shotgun (WGS) entry which is preliminary data.</text>
</comment>
<sequence>MLSADPHWYKKTIFYELHVRSFLDGNGDGIGDFKGLIKGLDYLERLGVGTLWLLPFYPSPLRDDGYDIADYRGVHPDYGSLADFKLFLREAHARGLRVVTELVLNHTSDQHPWFQKARRAKPGSAARDFYVWSDTPEKFRKARIIFKDFEPSNWAWDPVAKAYYWHRFYAHQPDLNFDNPAVRREMLKVVDHWLGLGVDGLRLDAVPYLFERVGTNCENLPETHVFLKQLRAHVDEKFPGRMLLAEANQWPEDAVSYFGQGDECHMAFDFPVMPRIFMALWMEDRYPIIDIVGQTPAIPEDCQWAVFLRNHDELTLEMVSDEERDYMYRAYARDSKARINLGIRRRLAP</sequence>
<dbReference type="SMART" id="SM00642">
    <property type="entry name" value="Aamy"/>
    <property type="match status" value="1"/>
</dbReference>
<feature type="non-terminal residue" evidence="2">
    <location>
        <position position="349"/>
    </location>
</feature>
<dbReference type="InterPro" id="IPR045857">
    <property type="entry name" value="O16G_dom_2"/>
</dbReference>
<feature type="domain" description="Glycosyl hydrolase family 13 catalytic" evidence="1">
    <location>
        <begin position="16"/>
        <end position="344"/>
    </location>
</feature>
<dbReference type="Pfam" id="PF00128">
    <property type="entry name" value="Alpha-amylase"/>
    <property type="match status" value="1"/>
</dbReference>
<organism evidence="2 3">
    <name type="scientific">Solidesulfovibrio magneticus str. Maddingley MBC34</name>
    <dbReference type="NCBI Taxonomy" id="1206767"/>
    <lineage>
        <taxon>Bacteria</taxon>
        <taxon>Pseudomonadati</taxon>
        <taxon>Thermodesulfobacteriota</taxon>
        <taxon>Desulfovibrionia</taxon>
        <taxon>Desulfovibrionales</taxon>
        <taxon>Desulfovibrionaceae</taxon>
        <taxon>Solidesulfovibrio</taxon>
    </lineage>
</organism>
<dbReference type="InterPro" id="IPR017853">
    <property type="entry name" value="GH"/>
</dbReference>
<dbReference type="GO" id="GO:0005975">
    <property type="term" value="P:carbohydrate metabolic process"/>
    <property type="evidence" value="ECO:0007669"/>
    <property type="project" value="InterPro"/>
</dbReference>